<evidence type="ECO:0000259" key="3">
    <source>
        <dbReference type="Pfam" id="PF12696"/>
    </source>
</evidence>
<keyword evidence="2" id="KW-1133">Transmembrane helix</keyword>
<evidence type="ECO:0000313" key="4">
    <source>
        <dbReference type="EMBL" id="SUE95448.1"/>
    </source>
</evidence>
<dbReference type="AlphaFoldDB" id="A0A379PKI8"/>
<dbReference type="PANTHER" id="PTHR30121">
    <property type="entry name" value="UNCHARACTERIZED PROTEIN YJGR-RELATED"/>
    <property type="match status" value="1"/>
</dbReference>
<gene>
    <name evidence="4" type="ORF">NCTC13291_04335</name>
</gene>
<feature type="transmembrane region" description="Helical" evidence="2">
    <location>
        <begin position="52"/>
        <end position="73"/>
    </location>
</feature>
<sequence>MIQREISGPQSQFERGGGMGYRDVRPFTVRLADLLGSQFSGLLLSTTAAVAFLYPAAIDLLVPGSLAYAAWVMRRRIRLPLRLPRSAAQPDWNYPSPKDRRPRMAAGSLYIGNDQVSGQELWITNEDARQHGTIPGTTGAGKTTAILSLLTNALAQGSGFVLVDGKADNQLFGQVAALLRRYGREDDLLALNLLVASGVKDSNTFNPFASGNADALREMLVSQLGEQRSEDSNGVFRTRAIALVGTIAPVLVWMRDNRGIPVNIETIRFALELRSIGTLATRRIFLHREGISGTVTEIHVNNMPEEIIYPLNAYLGELPGYDTTQPFNKQKGEEPSKQHGFALFYFTGPFTQLSVSLGHIFKVLHGDIDMRDVVLNRRILVVNLPALENSDDTLASLGKIVVASLRGMLAQLLGARLEGDSREIFALKPGMGEGPFYVVFDELAYYATNGMDRMLAMGRGLNICFWLAFQEVSGLWARLGEKTASLLGNANLTIAMRQQDAQRTRDWIEKTAGETEVTQATSFVAGEAGNYREGPSAEVRKVNRVAWSDLQRLLEGEAIVMLGGRRIYAKLFHADIPVEGSIRRNRPVLLHGPSEDTRKTAERIGEVSAQIGKGLVPVGREAAENDPVLAAMLAAAETAAAPTLDEAAAVALAAAGTVEVPRPASEAGTEPPSTSSTTMLETATRAAPEAAGAASVVAAGTFGMGRDPRLEQAVAAIERQAGSDPAEARATAAAIGATVAEARVITLPEPPPMPPEVLAELLRSLVTRLVA</sequence>
<dbReference type="EMBL" id="UGVN01000003">
    <property type="protein sequence ID" value="SUE95448.1"/>
    <property type="molecule type" value="Genomic_DNA"/>
</dbReference>
<dbReference type="Pfam" id="PF12696">
    <property type="entry name" value="TraG-D_C"/>
    <property type="match status" value="1"/>
</dbReference>
<keyword evidence="2" id="KW-0472">Membrane</keyword>
<accession>A0A379PKI8</accession>
<dbReference type="Gene3D" id="3.40.50.300">
    <property type="entry name" value="P-loop containing nucleotide triphosphate hydrolases"/>
    <property type="match status" value="2"/>
</dbReference>
<proteinExistence type="predicted"/>
<evidence type="ECO:0000256" key="2">
    <source>
        <dbReference type="SAM" id="Phobius"/>
    </source>
</evidence>
<name>A0A379PKI8_9PROT</name>
<dbReference type="InterPro" id="IPR027417">
    <property type="entry name" value="P-loop_NTPase"/>
</dbReference>
<dbReference type="InterPro" id="IPR032689">
    <property type="entry name" value="TraG-D_C"/>
</dbReference>
<protein>
    <submittedName>
        <fullName evidence="4">Type IV secretory pathway, VirD4 components</fullName>
    </submittedName>
</protein>
<dbReference type="SUPFAM" id="SSF52540">
    <property type="entry name" value="P-loop containing nucleoside triphosphate hydrolases"/>
    <property type="match status" value="1"/>
</dbReference>
<dbReference type="CDD" id="cd01127">
    <property type="entry name" value="TrwB_TraG_TraD_VirD4"/>
    <property type="match status" value="1"/>
</dbReference>
<feature type="domain" description="TraD/TraG TraM recognition site" evidence="3">
    <location>
        <begin position="435"/>
        <end position="522"/>
    </location>
</feature>
<evidence type="ECO:0000313" key="5">
    <source>
        <dbReference type="Proteomes" id="UP000254919"/>
    </source>
</evidence>
<dbReference type="Proteomes" id="UP000254919">
    <property type="component" value="Unassembled WGS sequence"/>
</dbReference>
<dbReference type="InterPro" id="IPR051162">
    <property type="entry name" value="T4SS_component"/>
</dbReference>
<dbReference type="PANTHER" id="PTHR30121:SF6">
    <property type="entry name" value="SLR6007 PROTEIN"/>
    <property type="match status" value="1"/>
</dbReference>
<evidence type="ECO:0000256" key="1">
    <source>
        <dbReference type="SAM" id="MobiDB-lite"/>
    </source>
</evidence>
<keyword evidence="2" id="KW-0812">Transmembrane</keyword>
<organism evidence="4 5">
    <name type="scientific">Roseomonas mucosa</name>
    <dbReference type="NCBI Taxonomy" id="207340"/>
    <lineage>
        <taxon>Bacteria</taxon>
        <taxon>Pseudomonadati</taxon>
        <taxon>Pseudomonadota</taxon>
        <taxon>Alphaproteobacteria</taxon>
        <taxon>Acetobacterales</taxon>
        <taxon>Roseomonadaceae</taxon>
        <taxon>Roseomonas</taxon>
    </lineage>
</organism>
<dbReference type="RefSeq" id="WP_027297349.1">
    <property type="nucleotide sequence ID" value="NZ_AP031464.1"/>
</dbReference>
<feature type="region of interest" description="Disordered" evidence="1">
    <location>
        <begin position="660"/>
        <end position="679"/>
    </location>
</feature>
<reference evidence="4 5" key="1">
    <citation type="submission" date="2018-06" db="EMBL/GenBank/DDBJ databases">
        <authorList>
            <consortium name="Pathogen Informatics"/>
            <person name="Doyle S."/>
        </authorList>
    </citation>
    <scope>NUCLEOTIDE SEQUENCE [LARGE SCALE GENOMIC DNA]</scope>
    <source>
        <strain evidence="4 5">NCTC13291</strain>
    </source>
</reference>